<reference evidence="8" key="1">
    <citation type="submission" date="2018-09" db="EMBL/GenBank/DDBJ databases">
        <title>Chryseolinea sp. KIS68-18 isolated from soil.</title>
        <authorList>
            <person name="Weon H.-Y."/>
            <person name="Kwon S.-W."/>
            <person name="Lee S.A."/>
        </authorList>
    </citation>
    <scope>NUCLEOTIDE SEQUENCE [LARGE SCALE GENOMIC DNA]</scope>
    <source>
        <strain evidence="8">KIS68-18</strain>
    </source>
</reference>
<dbReference type="RefSeq" id="WP_119752581.1">
    <property type="nucleotide sequence ID" value="NZ_CP032382.1"/>
</dbReference>
<evidence type="ECO:0000256" key="4">
    <source>
        <dbReference type="ARBA" id="ARBA00022989"/>
    </source>
</evidence>
<evidence type="ECO:0000256" key="1">
    <source>
        <dbReference type="ARBA" id="ARBA00022475"/>
    </source>
</evidence>
<proteinExistence type="predicted"/>
<evidence type="ECO:0000256" key="2">
    <source>
        <dbReference type="ARBA" id="ARBA00022618"/>
    </source>
</evidence>
<evidence type="ECO:0000256" key="5">
    <source>
        <dbReference type="ARBA" id="ARBA00023306"/>
    </source>
</evidence>
<keyword evidence="5" id="KW-0131">Cell cycle</keyword>
<evidence type="ECO:0000313" key="8">
    <source>
        <dbReference type="Proteomes" id="UP000266183"/>
    </source>
</evidence>
<evidence type="ECO:0000259" key="6">
    <source>
        <dbReference type="Pfam" id="PF08478"/>
    </source>
</evidence>
<name>A0A385SDG5_9BACT</name>
<keyword evidence="8" id="KW-1185">Reference proteome</keyword>
<dbReference type="EMBL" id="CP032382">
    <property type="protein sequence ID" value="AYB29259.1"/>
    <property type="molecule type" value="Genomic_DNA"/>
</dbReference>
<dbReference type="Pfam" id="PF08478">
    <property type="entry name" value="POTRA_1"/>
    <property type="match status" value="1"/>
</dbReference>
<keyword evidence="4" id="KW-1133">Transmembrane helix</keyword>
<feature type="domain" description="POTRA" evidence="6">
    <location>
        <begin position="41"/>
        <end position="97"/>
    </location>
</feature>
<organism evidence="7 8">
    <name type="scientific">Chryseolinea soli</name>
    <dbReference type="NCBI Taxonomy" id="2321403"/>
    <lineage>
        <taxon>Bacteria</taxon>
        <taxon>Pseudomonadati</taxon>
        <taxon>Bacteroidota</taxon>
        <taxon>Cytophagia</taxon>
        <taxon>Cytophagales</taxon>
        <taxon>Fulvivirgaceae</taxon>
        <taxon>Chryseolinea</taxon>
    </lineage>
</organism>
<protein>
    <submittedName>
        <fullName evidence="7">FtsQ-type POTRA domain-containing protein</fullName>
    </submittedName>
</protein>
<evidence type="ECO:0000256" key="3">
    <source>
        <dbReference type="ARBA" id="ARBA00022692"/>
    </source>
</evidence>
<keyword evidence="1" id="KW-1003">Cell membrane</keyword>
<keyword evidence="3" id="KW-0812">Transmembrane</keyword>
<dbReference type="OrthoDB" id="1466667at2"/>
<dbReference type="InterPro" id="IPR013685">
    <property type="entry name" value="POTRA_FtsQ_type"/>
</dbReference>
<evidence type="ECO:0000313" key="7">
    <source>
        <dbReference type="EMBL" id="AYB29259.1"/>
    </source>
</evidence>
<dbReference type="AlphaFoldDB" id="A0A385SDG5"/>
<accession>A0A385SDG5</accession>
<dbReference type="Proteomes" id="UP000266183">
    <property type="component" value="Chromosome"/>
</dbReference>
<gene>
    <name evidence="7" type="ORF">D4L85_01085</name>
</gene>
<sequence length="254" mass="28940">MKINFNIKKRVKIIIAVLIVCGIIAFAERHQSSASIRDITIKMVNVNENHFLDESDIVNLMQLNKETLKGATLDRVNLKDVEKKIKSEPFIKDAQLYSDLKGNLVVKTELRRPIARLVRNDGPDGYIAEDGTVMPVSDKFTARVVLMSGSYVNQLLKQNNVNDTEDGKNLIALLNVIREDDFWAAQIAQLDVDSKARITLFPQVGDEKIEFGKPENIEAKFKKLMIFYKEILPRMGWNKYGRVNLEYEGQIVAE</sequence>
<dbReference type="KEGG" id="chk:D4L85_01085"/>
<keyword evidence="4" id="KW-0472">Membrane</keyword>
<keyword evidence="2" id="KW-0132">Cell division</keyword>